<dbReference type="PANTHER" id="PTHR43229:SF6">
    <property type="entry name" value="ABC-TYPE MULTIDRUG TRANSPORT SYSTEM, PERMEASE COMPONENT"/>
    <property type="match status" value="1"/>
</dbReference>
<dbReference type="PIRSF" id="PIRSF006648">
    <property type="entry name" value="DrrB"/>
    <property type="match status" value="1"/>
</dbReference>
<keyword evidence="4 6" id="KW-0472">Membrane</keyword>
<evidence type="ECO:0000256" key="3">
    <source>
        <dbReference type="ARBA" id="ARBA00022989"/>
    </source>
</evidence>
<feature type="transmembrane region" description="Helical" evidence="6">
    <location>
        <begin position="212"/>
        <end position="232"/>
    </location>
</feature>
<evidence type="ECO:0000256" key="1">
    <source>
        <dbReference type="ARBA" id="ARBA00004141"/>
    </source>
</evidence>
<evidence type="ECO:0000256" key="5">
    <source>
        <dbReference type="ARBA" id="ARBA00023251"/>
    </source>
</evidence>
<dbReference type="GO" id="GO:0046677">
    <property type="term" value="P:response to antibiotic"/>
    <property type="evidence" value="ECO:0007669"/>
    <property type="project" value="UniProtKB-KW"/>
</dbReference>
<evidence type="ECO:0000256" key="2">
    <source>
        <dbReference type="ARBA" id="ARBA00022692"/>
    </source>
</evidence>
<feature type="transmembrane region" description="Helical" evidence="6">
    <location>
        <begin position="130"/>
        <end position="150"/>
    </location>
</feature>
<evidence type="ECO:0000259" key="7">
    <source>
        <dbReference type="Pfam" id="PF12698"/>
    </source>
</evidence>
<organism evidence="8 9">
    <name type="scientific">Actinocatenispora thailandica</name>
    <dbReference type="NCBI Taxonomy" id="227318"/>
    <lineage>
        <taxon>Bacteria</taxon>
        <taxon>Bacillati</taxon>
        <taxon>Actinomycetota</taxon>
        <taxon>Actinomycetes</taxon>
        <taxon>Micromonosporales</taxon>
        <taxon>Micromonosporaceae</taxon>
        <taxon>Actinocatenispora</taxon>
    </lineage>
</organism>
<name>A0A7R7DP40_9ACTN</name>
<sequence length="238" mass="25929">MGRYLVMEIRRTLRNVPFLAYTICFPVGFYLLFTQVFRGDAGQDWSAQYMVSMALYGAMGAGLTGVSARIATERTRGWTRTLALTPLRPIGYLGIKLGASILLTLPVILLVMACGFVVNGVRLPVGTWLALVPLLWLATVPFIALGVAIGYSLRDEVASGVSVALLFVLSIGGGLWMPVQVFPHWLADIARVLPSYRAGELSWRVLDGHQPFGGGALWFAAWLVALLGLAGWRFRKAS</sequence>
<dbReference type="RefSeq" id="WP_203961663.1">
    <property type="nucleotide sequence ID" value="NZ_AP023355.1"/>
</dbReference>
<feature type="transmembrane region" description="Helical" evidence="6">
    <location>
        <begin position="53"/>
        <end position="72"/>
    </location>
</feature>
<feature type="transmembrane region" description="Helical" evidence="6">
    <location>
        <begin position="157"/>
        <end position="177"/>
    </location>
</feature>
<evidence type="ECO:0000256" key="4">
    <source>
        <dbReference type="ARBA" id="ARBA00023136"/>
    </source>
</evidence>
<dbReference type="GO" id="GO:0043190">
    <property type="term" value="C:ATP-binding cassette (ABC) transporter complex"/>
    <property type="evidence" value="ECO:0007669"/>
    <property type="project" value="InterPro"/>
</dbReference>
<dbReference type="KEGG" id="atl:Athai_25480"/>
<feature type="transmembrane region" description="Helical" evidence="6">
    <location>
        <begin position="12"/>
        <end position="33"/>
    </location>
</feature>
<dbReference type="GO" id="GO:0140359">
    <property type="term" value="F:ABC-type transporter activity"/>
    <property type="evidence" value="ECO:0007669"/>
    <property type="project" value="InterPro"/>
</dbReference>
<dbReference type="InterPro" id="IPR013525">
    <property type="entry name" value="ABC2_TM"/>
</dbReference>
<accession>A0A7R7DP40</accession>
<evidence type="ECO:0000313" key="9">
    <source>
        <dbReference type="Proteomes" id="UP000611640"/>
    </source>
</evidence>
<dbReference type="InterPro" id="IPR000412">
    <property type="entry name" value="ABC_2_transport"/>
</dbReference>
<keyword evidence="5" id="KW-0046">Antibiotic resistance</keyword>
<comment type="subcellular location">
    <subcellularLocation>
        <location evidence="1">Membrane</location>
        <topology evidence="1">Multi-pass membrane protein</topology>
    </subcellularLocation>
</comment>
<gene>
    <name evidence="8" type="ORF">Athai_25480</name>
</gene>
<dbReference type="PANTHER" id="PTHR43229">
    <property type="entry name" value="NODULATION PROTEIN J"/>
    <property type="match status" value="1"/>
</dbReference>
<keyword evidence="2 6" id="KW-0812">Transmembrane</keyword>
<feature type="transmembrane region" description="Helical" evidence="6">
    <location>
        <begin position="93"/>
        <end position="118"/>
    </location>
</feature>
<dbReference type="Pfam" id="PF12698">
    <property type="entry name" value="ABC2_membrane_3"/>
    <property type="match status" value="1"/>
</dbReference>
<proteinExistence type="predicted"/>
<feature type="domain" description="ABC-2 type transporter transmembrane" evidence="7">
    <location>
        <begin position="42"/>
        <end position="229"/>
    </location>
</feature>
<evidence type="ECO:0000313" key="8">
    <source>
        <dbReference type="EMBL" id="BCJ35045.1"/>
    </source>
</evidence>
<keyword evidence="3 6" id="KW-1133">Transmembrane helix</keyword>
<dbReference type="InterPro" id="IPR051784">
    <property type="entry name" value="Nod_factor_ABC_transporter"/>
</dbReference>
<evidence type="ECO:0000256" key="6">
    <source>
        <dbReference type="SAM" id="Phobius"/>
    </source>
</evidence>
<keyword evidence="9" id="KW-1185">Reference proteome</keyword>
<dbReference type="EMBL" id="AP023355">
    <property type="protein sequence ID" value="BCJ35045.1"/>
    <property type="molecule type" value="Genomic_DNA"/>
</dbReference>
<protein>
    <submittedName>
        <fullName evidence="8">ABC transporter</fullName>
    </submittedName>
</protein>
<reference evidence="8 9" key="1">
    <citation type="submission" date="2020-08" db="EMBL/GenBank/DDBJ databases">
        <title>Whole genome shotgun sequence of Actinocatenispora thailandica NBRC 105041.</title>
        <authorList>
            <person name="Komaki H."/>
            <person name="Tamura T."/>
        </authorList>
    </citation>
    <scope>NUCLEOTIDE SEQUENCE [LARGE SCALE GENOMIC DNA]</scope>
    <source>
        <strain evidence="8 9">NBRC 105041</strain>
    </source>
</reference>
<dbReference type="AlphaFoldDB" id="A0A7R7DP40"/>
<dbReference type="Proteomes" id="UP000611640">
    <property type="component" value="Chromosome"/>
</dbReference>